<proteinExistence type="predicted"/>
<dbReference type="EMBL" id="JAKOGI010000324">
    <property type="protein sequence ID" value="KAJ8436887.1"/>
    <property type="molecule type" value="Genomic_DNA"/>
</dbReference>
<gene>
    <name evidence="1" type="ORF">Cgig2_004382</name>
</gene>
<organism evidence="1 2">
    <name type="scientific">Carnegiea gigantea</name>
    <dbReference type="NCBI Taxonomy" id="171969"/>
    <lineage>
        <taxon>Eukaryota</taxon>
        <taxon>Viridiplantae</taxon>
        <taxon>Streptophyta</taxon>
        <taxon>Embryophyta</taxon>
        <taxon>Tracheophyta</taxon>
        <taxon>Spermatophyta</taxon>
        <taxon>Magnoliopsida</taxon>
        <taxon>eudicotyledons</taxon>
        <taxon>Gunneridae</taxon>
        <taxon>Pentapetalae</taxon>
        <taxon>Caryophyllales</taxon>
        <taxon>Cactineae</taxon>
        <taxon>Cactaceae</taxon>
        <taxon>Cactoideae</taxon>
        <taxon>Echinocereeae</taxon>
        <taxon>Carnegiea</taxon>
    </lineage>
</organism>
<sequence>MFTLIRSQKSTFVLISLRSADHCFETLAPLPIHTYCFALIIVDGMVMLNHAYSRHRRYGFGGAHVTIPTYCPRVEEDEEEEEDEIGGPTTTDTALPSALMGHSPPRSPFFFSYFLIHYQSLLHLVPSRATSYIYFIEALEVVIPIYGGLHSDEGRYLPQT</sequence>
<protein>
    <submittedName>
        <fullName evidence="1">Uncharacterized protein</fullName>
    </submittedName>
</protein>
<reference evidence="1" key="1">
    <citation type="submission" date="2022-04" db="EMBL/GenBank/DDBJ databases">
        <title>Carnegiea gigantea Genome sequencing and assembly v2.</title>
        <authorList>
            <person name="Copetti D."/>
            <person name="Sanderson M.J."/>
            <person name="Burquez A."/>
            <person name="Wojciechowski M.F."/>
        </authorList>
    </citation>
    <scope>NUCLEOTIDE SEQUENCE</scope>
    <source>
        <strain evidence="1">SGP5-SGP5p</strain>
        <tissue evidence="1">Aerial part</tissue>
    </source>
</reference>
<keyword evidence="2" id="KW-1185">Reference proteome</keyword>
<comment type="caution">
    <text evidence="1">The sequence shown here is derived from an EMBL/GenBank/DDBJ whole genome shotgun (WGS) entry which is preliminary data.</text>
</comment>
<accession>A0A9Q1QCA9</accession>
<dbReference type="Proteomes" id="UP001153076">
    <property type="component" value="Unassembled WGS sequence"/>
</dbReference>
<name>A0A9Q1QCA9_9CARY</name>
<evidence type="ECO:0000313" key="1">
    <source>
        <dbReference type="EMBL" id="KAJ8436887.1"/>
    </source>
</evidence>
<evidence type="ECO:0000313" key="2">
    <source>
        <dbReference type="Proteomes" id="UP001153076"/>
    </source>
</evidence>
<dbReference type="AlphaFoldDB" id="A0A9Q1QCA9"/>